<feature type="signal peptide" evidence="2">
    <location>
        <begin position="1"/>
        <end position="23"/>
    </location>
</feature>
<organism evidence="4 5">
    <name type="scientific">Pedobacter helvus</name>
    <dbReference type="NCBI Taxonomy" id="2563444"/>
    <lineage>
        <taxon>Bacteria</taxon>
        <taxon>Pseudomonadati</taxon>
        <taxon>Bacteroidota</taxon>
        <taxon>Sphingobacteriia</taxon>
        <taxon>Sphingobacteriales</taxon>
        <taxon>Sphingobacteriaceae</taxon>
        <taxon>Pedobacter</taxon>
    </lineage>
</organism>
<dbReference type="Pfam" id="PF25023">
    <property type="entry name" value="TEN_YD-shell"/>
    <property type="match status" value="1"/>
</dbReference>
<protein>
    <submittedName>
        <fullName evidence="4">DUF4595 domain-containing protein</fullName>
    </submittedName>
</protein>
<keyword evidence="2" id="KW-0732">Signal</keyword>
<reference evidence="4 5" key="1">
    <citation type="submission" date="2024-12" db="EMBL/GenBank/DDBJ databases">
        <authorList>
            <person name="Hu S."/>
        </authorList>
    </citation>
    <scope>NUCLEOTIDE SEQUENCE [LARGE SCALE GENOMIC DNA]</scope>
    <source>
        <strain evidence="4 5">P-25</strain>
    </source>
</reference>
<evidence type="ECO:0000313" key="5">
    <source>
        <dbReference type="Proteomes" id="UP001517367"/>
    </source>
</evidence>
<name>A0ABW9JCD6_9SPHI</name>
<evidence type="ECO:0000256" key="1">
    <source>
        <dbReference type="ARBA" id="ARBA00022737"/>
    </source>
</evidence>
<accession>A0ABW9JCD6</accession>
<dbReference type="Proteomes" id="UP001517367">
    <property type="component" value="Unassembled WGS sequence"/>
</dbReference>
<keyword evidence="1" id="KW-0677">Repeat</keyword>
<proteinExistence type="predicted"/>
<dbReference type="PROSITE" id="PS51257">
    <property type="entry name" value="PROKAR_LIPOPROTEIN"/>
    <property type="match status" value="1"/>
</dbReference>
<feature type="domain" description="Teneurin-like YD-shell" evidence="3">
    <location>
        <begin position="45"/>
        <end position="155"/>
    </location>
</feature>
<comment type="caution">
    <text evidence="4">The sequence shown here is derived from an EMBL/GenBank/DDBJ whole genome shotgun (WGS) entry which is preliminary data.</text>
</comment>
<evidence type="ECO:0000313" key="4">
    <source>
        <dbReference type="EMBL" id="MFN0290055.1"/>
    </source>
</evidence>
<dbReference type="InterPro" id="IPR056823">
    <property type="entry name" value="TEN-like_YD-shell"/>
</dbReference>
<dbReference type="RefSeq" id="WP_138727650.1">
    <property type="nucleotide sequence ID" value="NZ_SRMP02000001.1"/>
</dbReference>
<dbReference type="EMBL" id="SRMP02000001">
    <property type="protein sequence ID" value="MFN0290055.1"/>
    <property type="molecule type" value="Genomic_DNA"/>
</dbReference>
<evidence type="ECO:0000256" key="2">
    <source>
        <dbReference type="SAM" id="SignalP"/>
    </source>
</evidence>
<sequence length="240" mass="26920">MNKSILTLSAAMLLIVASCSKNNDNPTEETKTCRQTEAKFNDGTVFQYTYDDKGRVVTWKQVWSGGSTETITYEYSANEIVETEKGDYNYVKKHTLDASGRIVASGTTTYTYDANGYLTQIKDGTETTNFTYTNGNITSINDGYSTYAITYGTDTYSGGFFRYNTNDTFIEPLETPLFSYYGKRSKALPVKSVITNGGTETTESYTYEKDVNGNITKFVNTFKQGSNTYTNTMQYTYNCN</sequence>
<dbReference type="Gene3D" id="2.180.10.10">
    <property type="entry name" value="RHS repeat-associated core"/>
    <property type="match status" value="1"/>
</dbReference>
<feature type="chain" id="PRO_5045381434" evidence="2">
    <location>
        <begin position="24"/>
        <end position="240"/>
    </location>
</feature>
<dbReference type="CDD" id="cd12871">
    <property type="entry name" value="Bacuni_01323_like"/>
    <property type="match status" value="1"/>
</dbReference>
<gene>
    <name evidence="4" type="ORF">E5L68_001555</name>
</gene>
<evidence type="ECO:0000259" key="3">
    <source>
        <dbReference type="Pfam" id="PF25023"/>
    </source>
</evidence>
<keyword evidence="5" id="KW-1185">Reference proteome</keyword>